<evidence type="ECO:0008006" key="15">
    <source>
        <dbReference type="Google" id="ProtNLM"/>
    </source>
</evidence>
<evidence type="ECO:0000256" key="11">
    <source>
        <dbReference type="RuleBase" id="RU000488"/>
    </source>
</evidence>
<evidence type="ECO:0000256" key="9">
    <source>
        <dbReference type="ARBA" id="ARBA00023136"/>
    </source>
</evidence>
<keyword evidence="7" id="KW-1133">Transmembrane helix</keyword>
<evidence type="ECO:0000256" key="3">
    <source>
        <dbReference type="ARBA" id="ARBA00022448"/>
    </source>
</evidence>
<dbReference type="PANTHER" id="PTHR21252">
    <property type="entry name" value="TB1 PROTEIN-RELATED"/>
    <property type="match status" value="1"/>
</dbReference>
<dbReference type="Proteomes" id="UP001347796">
    <property type="component" value="Unassembled WGS sequence"/>
</dbReference>
<keyword evidence="3 11" id="KW-0813">Transport</keyword>
<reference evidence="13 14" key="1">
    <citation type="submission" date="2024-01" db="EMBL/GenBank/DDBJ databases">
        <title>The genome of the rayed Mediterranean limpet Patella caerulea (Linnaeus, 1758).</title>
        <authorList>
            <person name="Anh-Thu Weber A."/>
            <person name="Halstead-Nussloch G."/>
        </authorList>
    </citation>
    <scope>NUCLEOTIDE SEQUENCE [LARGE SCALE GENOMIC DNA]</scope>
    <source>
        <strain evidence="13">AATW-2023a</strain>
        <tissue evidence="13">Whole specimen</tissue>
    </source>
</reference>
<evidence type="ECO:0000256" key="6">
    <source>
        <dbReference type="ARBA" id="ARBA00022787"/>
    </source>
</evidence>
<name>A0AAN8JB16_PATCE</name>
<evidence type="ECO:0000256" key="2">
    <source>
        <dbReference type="ARBA" id="ARBA00006375"/>
    </source>
</evidence>
<evidence type="ECO:0000256" key="1">
    <source>
        <dbReference type="ARBA" id="ARBA00004374"/>
    </source>
</evidence>
<dbReference type="InterPro" id="IPR018108">
    <property type="entry name" value="MCP_transmembrane"/>
</dbReference>
<dbReference type="GO" id="GO:0005741">
    <property type="term" value="C:mitochondrial outer membrane"/>
    <property type="evidence" value="ECO:0007669"/>
    <property type="project" value="UniProtKB-SubCell"/>
</dbReference>
<keyword evidence="4 10" id="KW-0812">Transmembrane</keyword>
<dbReference type="PANTHER" id="PTHR21252:SF2">
    <property type="entry name" value="MITOCHONDRIAL OUTER MEMBRANE PROTEIN SLC25A46"/>
    <property type="match status" value="1"/>
</dbReference>
<keyword evidence="9 10" id="KW-0472">Membrane</keyword>
<feature type="compositionally biased region" description="Basic and acidic residues" evidence="12">
    <location>
        <begin position="25"/>
        <end position="35"/>
    </location>
</feature>
<dbReference type="AlphaFoldDB" id="A0AAN8JB16"/>
<comment type="similarity">
    <text evidence="2 11">Belongs to the mitochondrial carrier (TC 2.A.29) family.</text>
</comment>
<evidence type="ECO:0000313" key="14">
    <source>
        <dbReference type="Proteomes" id="UP001347796"/>
    </source>
</evidence>
<proteinExistence type="inferred from homology"/>
<protein>
    <recommendedName>
        <fullName evidence="15">Solute carrier family 25 member 46</fullName>
    </recommendedName>
</protein>
<feature type="compositionally biased region" description="Polar residues" evidence="12">
    <location>
        <begin position="1"/>
        <end position="13"/>
    </location>
</feature>
<evidence type="ECO:0000256" key="7">
    <source>
        <dbReference type="ARBA" id="ARBA00022989"/>
    </source>
</evidence>
<dbReference type="SUPFAM" id="SSF103506">
    <property type="entry name" value="Mitochondrial carrier"/>
    <property type="match status" value="1"/>
</dbReference>
<feature type="region of interest" description="Disordered" evidence="12">
    <location>
        <begin position="372"/>
        <end position="416"/>
    </location>
</feature>
<dbReference type="GO" id="GO:0090149">
    <property type="term" value="P:mitochondrial membrane fission"/>
    <property type="evidence" value="ECO:0007669"/>
    <property type="project" value="InterPro"/>
</dbReference>
<dbReference type="PROSITE" id="PS50920">
    <property type="entry name" value="SOLCAR"/>
    <property type="match status" value="1"/>
</dbReference>
<keyword evidence="8" id="KW-0496">Mitochondrion</keyword>
<organism evidence="13 14">
    <name type="scientific">Patella caerulea</name>
    <name type="common">Rayed Mediterranean limpet</name>
    <dbReference type="NCBI Taxonomy" id="87958"/>
    <lineage>
        <taxon>Eukaryota</taxon>
        <taxon>Metazoa</taxon>
        <taxon>Spiralia</taxon>
        <taxon>Lophotrochozoa</taxon>
        <taxon>Mollusca</taxon>
        <taxon>Gastropoda</taxon>
        <taxon>Patellogastropoda</taxon>
        <taxon>Patelloidea</taxon>
        <taxon>Patellidae</taxon>
        <taxon>Patella</taxon>
    </lineage>
</organism>
<keyword evidence="5" id="KW-0677">Repeat</keyword>
<evidence type="ECO:0000256" key="10">
    <source>
        <dbReference type="PROSITE-ProRule" id="PRU00282"/>
    </source>
</evidence>
<dbReference type="EMBL" id="JAZGQO010000011">
    <property type="protein sequence ID" value="KAK6174511.1"/>
    <property type="molecule type" value="Genomic_DNA"/>
</dbReference>
<comment type="subcellular location">
    <subcellularLocation>
        <location evidence="1">Mitochondrion outer membrane</location>
        <topology evidence="1">Multi-pass membrane protein</topology>
    </subcellularLocation>
</comment>
<comment type="caution">
    <text evidence="13">The sequence shown here is derived from an EMBL/GenBank/DDBJ whole genome shotgun (WGS) entry which is preliminary data.</text>
</comment>
<evidence type="ECO:0000256" key="12">
    <source>
        <dbReference type="SAM" id="MobiDB-lite"/>
    </source>
</evidence>
<accession>A0AAN8JB16</accession>
<dbReference type="InterPro" id="IPR023395">
    <property type="entry name" value="MCP_dom_sf"/>
</dbReference>
<evidence type="ECO:0000256" key="4">
    <source>
        <dbReference type="ARBA" id="ARBA00022692"/>
    </source>
</evidence>
<feature type="compositionally biased region" description="Low complexity" evidence="12">
    <location>
        <begin position="383"/>
        <end position="405"/>
    </location>
</feature>
<keyword evidence="6" id="KW-1000">Mitochondrion outer membrane</keyword>
<dbReference type="InterPro" id="IPR039158">
    <property type="entry name" value="SLC25A46"/>
</dbReference>
<evidence type="ECO:0000256" key="8">
    <source>
        <dbReference type="ARBA" id="ARBA00023128"/>
    </source>
</evidence>
<dbReference type="Gene3D" id="1.50.40.10">
    <property type="entry name" value="Mitochondrial carrier domain"/>
    <property type="match status" value="2"/>
</dbReference>
<dbReference type="Pfam" id="PF00153">
    <property type="entry name" value="Mito_carr"/>
    <property type="match status" value="1"/>
</dbReference>
<feature type="repeat" description="Solcar" evidence="10">
    <location>
        <begin position="266"/>
        <end position="368"/>
    </location>
</feature>
<evidence type="ECO:0000256" key="5">
    <source>
        <dbReference type="ARBA" id="ARBA00022737"/>
    </source>
</evidence>
<keyword evidence="14" id="KW-1185">Reference proteome</keyword>
<evidence type="ECO:0000313" key="13">
    <source>
        <dbReference type="EMBL" id="KAK6174511.1"/>
    </source>
</evidence>
<sequence>MSDRYSPNYSPNYSPRRYQQDEDYDRFRQSLEAEQPKAVPSQPDQVQKAAGFAIGLSSVFAEQLLSHPCQVLRRQCQVHHNGEWYHLTPFTLIQVLINLHRHQGLGTLWKGIGSVFVVRGLVMISDTVISEFTPFPKEITRHSSIKKNFEHILLKSLTFVLTTPFFASSLIETLQSDIASEKPGVFDCLKEGVTRVMGWGMPQTTRLLPIWKLVFPTAVFRVSHYIITSIAQYTVVSSIRSDQQENTDHSVEQPAMSQTLYDQYFPDLLGTFSGAIIADVTLYPIETVLNRLYVQGTRTIIDNMDTGCGVIPINTGYEGFIDCFRSIILEEGLPGLYRGFGALVLQYAIHAAILRTARFLFVKLTEQYRPQLPPPPSPKVNTSASSSIHHSPYSRPSTSSYPGYYASSYRDRDPYP</sequence>
<gene>
    <name evidence="13" type="ORF">SNE40_017774</name>
</gene>
<feature type="region of interest" description="Disordered" evidence="12">
    <location>
        <begin position="1"/>
        <end position="42"/>
    </location>
</feature>